<feature type="non-terminal residue" evidence="3">
    <location>
        <position position="200"/>
    </location>
</feature>
<organism evidence="3 4">
    <name type="scientific">Prorocentrum cordatum</name>
    <dbReference type="NCBI Taxonomy" id="2364126"/>
    <lineage>
        <taxon>Eukaryota</taxon>
        <taxon>Sar</taxon>
        <taxon>Alveolata</taxon>
        <taxon>Dinophyceae</taxon>
        <taxon>Prorocentrales</taxon>
        <taxon>Prorocentraceae</taxon>
        <taxon>Prorocentrum</taxon>
    </lineage>
</organism>
<dbReference type="Proteomes" id="UP001189429">
    <property type="component" value="Unassembled WGS sequence"/>
</dbReference>
<feature type="region of interest" description="Disordered" evidence="1">
    <location>
        <begin position="174"/>
        <end position="200"/>
    </location>
</feature>
<accession>A0ABN9T929</accession>
<comment type="caution">
    <text evidence="3">The sequence shown here is derived from an EMBL/GenBank/DDBJ whole genome shotgun (WGS) entry which is preliminary data.</text>
</comment>
<keyword evidence="2" id="KW-0732">Signal</keyword>
<evidence type="ECO:0000256" key="2">
    <source>
        <dbReference type="SAM" id="SignalP"/>
    </source>
</evidence>
<name>A0ABN9T929_9DINO</name>
<evidence type="ECO:0000313" key="4">
    <source>
        <dbReference type="Proteomes" id="UP001189429"/>
    </source>
</evidence>
<reference evidence="3" key="1">
    <citation type="submission" date="2023-10" db="EMBL/GenBank/DDBJ databases">
        <authorList>
            <person name="Chen Y."/>
            <person name="Shah S."/>
            <person name="Dougan E. K."/>
            <person name="Thang M."/>
            <person name="Chan C."/>
        </authorList>
    </citation>
    <scope>NUCLEOTIDE SEQUENCE [LARGE SCALE GENOMIC DNA]</scope>
</reference>
<evidence type="ECO:0000313" key="3">
    <source>
        <dbReference type="EMBL" id="CAK0841507.1"/>
    </source>
</evidence>
<evidence type="ECO:0000256" key="1">
    <source>
        <dbReference type="SAM" id="MobiDB-lite"/>
    </source>
</evidence>
<keyword evidence="4" id="KW-1185">Reference proteome</keyword>
<feature type="chain" id="PRO_5045588915" evidence="2">
    <location>
        <begin position="35"/>
        <end position="200"/>
    </location>
</feature>
<dbReference type="EMBL" id="CAUYUJ010014460">
    <property type="protein sequence ID" value="CAK0841507.1"/>
    <property type="molecule type" value="Genomic_DNA"/>
</dbReference>
<protein>
    <submittedName>
        <fullName evidence="3">Uncharacterized protein</fullName>
    </submittedName>
</protein>
<proteinExistence type="predicted"/>
<gene>
    <name evidence="3" type="ORF">PCOR1329_LOCUS36683</name>
</gene>
<feature type="region of interest" description="Disordered" evidence="1">
    <location>
        <begin position="131"/>
        <end position="150"/>
    </location>
</feature>
<sequence length="200" mass="21759">MAASRGEQPSALLRALLEFFQLLVEGLTVKDAEAVVRTVWKSYWECFLEDLQAPKRLSNNDFSGLVDIASVAVLDSLRAARGVTKRAWGCKSCVDQRAMDEERARQRTLLEGRKREAVGVARERRRRAVVSGRATGHIGAPRSLRASHGPQRAVDLPVAQGICGAAGSAAAASLTRKAHQQEEGEDSNIESSSLRLLEVP</sequence>
<feature type="signal peptide" evidence="2">
    <location>
        <begin position="1"/>
        <end position="34"/>
    </location>
</feature>